<sequence>MRSRKSRRVKTMKLEISFKKFPTIIGYSEREEENGKIKKFGGRFIFETPSTSGNFTRRFDVSGQNREKEKKKKKKKGSPSLHFVRKMKQKNEKKMKQKYPFSIYGSVVPLERAWHNSNGDRAWLRNGVCCTTAINRWGTRTGSVAPLQWGLATAKSILVLAGEEIKG</sequence>
<comment type="caution">
    <text evidence="2">The sequence shown here is derived from an EMBL/GenBank/DDBJ whole genome shotgun (WGS) entry which is preliminary data.</text>
</comment>
<feature type="compositionally biased region" description="Basic residues" evidence="1">
    <location>
        <begin position="69"/>
        <end position="79"/>
    </location>
</feature>
<dbReference type="EMBL" id="BKCP01000447">
    <property type="protein sequence ID" value="GER25739.1"/>
    <property type="molecule type" value="Genomic_DNA"/>
</dbReference>
<name>A0A5A7NYW7_STRAF</name>
<reference evidence="3" key="1">
    <citation type="journal article" date="2019" name="Curr. Biol.">
        <title>Genome Sequence of Striga asiatica Provides Insight into the Evolution of Plant Parasitism.</title>
        <authorList>
            <person name="Yoshida S."/>
            <person name="Kim S."/>
            <person name="Wafula E.K."/>
            <person name="Tanskanen J."/>
            <person name="Kim Y.M."/>
            <person name="Honaas L."/>
            <person name="Yang Z."/>
            <person name="Spallek T."/>
            <person name="Conn C.E."/>
            <person name="Ichihashi Y."/>
            <person name="Cheong K."/>
            <person name="Cui S."/>
            <person name="Der J.P."/>
            <person name="Gundlach H."/>
            <person name="Jiao Y."/>
            <person name="Hori C."/>
            <person name="Ishida J.K."/>
            <person name="Kasahara H."/>
            <person name="Kiba T."/>
            <person name="Kim M.S."/>
            <person name="Koo N."/>
            <person name="Laohavisit A."/>
            <person name="Lee Y.H."/>
            <person name="Lumba S."/>
            <person name="McCourt P."/>
            <person name="Mortimer J.C."/>
            <person name="Mutuku J.M."/>
            <person name="Nomura T."/>
            <person name="Sasaki-Sekimoto Y."/>
            <person name="Seto Y."/>
            <person name="Wang Y."/>
            <person name="Wakatake T."/>
            <person name="Sakakibara H."/>
            <person name="Demura T."/>
            <person name="Yamaguchi S."/>
            <person name="Yoneyama K."/>
            <person name="Manabe R.I."/>
            <person name="Nelson D.C."/>
            <person name="Schulman A.H."/>
            <person name="Timko M.P."/>
            <person name="dePamphilis C.W."/>
            <person name="Choi D."/>
            <person name="Shirasu K."/>
        </authorList>
    </citation>
    <scope>NUCLEOTIDE SEQUENCE [LARGE SCALE GENOMIC DNA]</scope>
    <source>
        <strain evidence="3">cv. UVA1</strain>
    </source>
</reference>
<gene>
    <name evidence="2" type="ORF">STAS_01341</name>
</gene>
<organism evidence="2 3">
    <name type="scientific">Striga asiatica</name>
    <name type="common">Asiatic witchweed</name>
    <name type="synonym">Buchnera asiatica</name>
    <dbReference type="NCBI Taxonomy" id="4170"/>
    <lineage>
        <taxon>Eukaryota</taxon>
        <taxon>Viridiplantae</taxon>
        <taxon>Streptophyta</taxon>
        <taxon>Embryophyta</taxon>
        <taxon>Tracheophyta</taxon>
        <taxon>Spermatophyta</taxon>
        <taxon>Magnoliopsida</taxon>
        <taxon>eudicotyledons</taxon>
        <taxon>Gunneridae</taxon>
        <taxon>Pentapetalae</taxon>
        <taxon>asterids</taxon>
        <taxon>lamiids</taxon>
        <taxon>Lamiales</taxon>
        <taxon>Orobanchaceae</taxon>
        <taxon>Buchnereae</taxon>
        <taxon>Striga</taxon>
    </lineage>
</organism>
<accession>A0A5A7NYW7</accession>
<dbReference type="Proteomes" id="UP000325081">
    <property type="component" value="Unassembled WGS sequence"/>
</dbReference>
<protein>
    <submittedName>
        <fullName evidence="2">Coiled-coil domain-containing protein KIAA1407 homolog</fullName>
    </submittedName>
</protein>
<evidence type="ECO:0000256" key="1">
    <source>
        <dbReference type="SAM" id="MobiDB-lite"/>
    </source>
</evidence>
<keyword evidence="3" id="KW-1185">Reference proteome</keyword>
<feature type="region of interest" description="Disordered" evidence="1">
    <location>
        <begin position="56"/>
        <end position="79"/>
    </location>
</feature>
<feature type="compositionally biased region" description="Basic and acidic residues" evidence="1">
    <location>
        <begin position="57"/>
        <end position="68"/>
    </location>
</feature>
<evidence type="ECO:0000313" key="3">
    <source>
        <dbReference type="Proteomes" id="UP000325081"/>
    </source>
</evidence>
<evidence type="ECO:0000313" key="2">
    <source>
        <dbReference type="EMBL" id="GER25739.1"/>
    </source>
</evidence>
<dbReference type="AlphaFoldDB" id="A0A5A7NYW7"/>
<proteinExistence type="predicted"/>